<dbReference type="PANTHER" id="PTHR43479">
    <property type="entry name" value="ACREF/ENVCD OPERON REPRESSOR-RELATED"/>
    <property type="match status" value="1"/>
</dbReference>
<dbReference type="RefSeq" id="WP_224144235.1">
    <property type="nucleotide sequence ID" value="NZ_CBCPIF010000001.1"/>
</dbReference>
<evidence type="ECO:0000256" key="1">
    <source>
        <dbReference type="ARBA" id="ARBA00023125"/>
    </source>
</evidence>
<dbReference type="InterPro" id="IPR050624">
    <property type="entry name" value="HTH-type_Tx_Regulator"/>
</dbReference>
<dbReference type="GO" id="GO:0003677">
    <property type="term" value="F:DNA binding"/>
    <property type="evidence" value="ECO:0007669"/>
    <property type="project" value="UniProtKB-UniRule"/>
</dbReference>
<organism evidence="4 5">
    <name type="scientific">Leuconostoc gasicomitatum</name>
    <dbReference type="NCBI Taxonomy" id="115778"/>
    <lineage>
        <taxon>Bacteria</taxon>
        <taxon>Bacillati</taxon>
        <taxon>Bacillota</taxon>
        <taxon>Bacilli</taxon>
        <taxon>Lactobacillales</taxon>
        <taxon>Lactobacillaceae</taxon>
        <taxon>Leuconostoc</taxon>
        <taxon>Leuconostoc gelidum group</taxon>
    </lineage>
</organism>
<dbReference type="PROSITE" id="PS50977">
    <property type="entry name" value="HTH_TETR_2"/>
    <property type="match status" value="1"/>
</dbReference>
<feature type="DNA-binding region" description="H-T-H motif" evidence="2">
    <location>
        <begin position="25"/>
        <end position="44"/>
    </location>
</feature>
<dbReference type="Gene3D" id="1.10.357.10">
    <property type="entry name" value="Tetracycline Repressor, domain 2"/>
    <property type="match status" value="1"/>
</dbReference>
<feature type="domain" description="HTH tetR-type" evidence="3">
    <location>
        <begin position="2"/>
        <end position="62"/>
    </location>
</feature>
<evidence type="ECO:0000256" key="2">
    <source>
        <dbReference type="PROSITE-ProRule" id="PRU00335"/>
    </source>
</evidence>
<evidence type="ECO:0000259" key="3">
    <source>
        <dbReference type="PROSITE" id="PS50977"/>
    </source>
</evidence>
<comment type="caution">
    <text evidence="4">The sequence shown here is derived from an EMBL/GenBank/DDBJ whole genome shotgun (WGS) entry which is preliminary data.</text>
</comment>
<accession>A0A9Q3SYV9</accession>
<proteinExistence type="predicted"/>
<evidence type="ECO:0000313" key="4">
    <source>
        <dbReference type="EMBL" id="MBZ5962892.1"/>
    </source>
</evidence>
<dbReference type="InterPro" id="IPR009057">
    <property type="entry name" value="Homeodomain-like_sf"/>
</dbReference>
<protein>
    <submittedName>
        <fullName evidence="4">TetR/AcrR family transcriptional regulator</fullName>
    </submittedName>
</protein>
<gene>
    <name evidence="4" type="ORF">KIJ12_07015</name>
</gene>
<evidence type="ECO:0000313" key="5">
    <source>
        <dbReference type="Proteomes" id="UP000752647"/>
    </source>
</evidence>
<dbReference type="InterPro" id="IPR001647">
    <property type="entry name" value="HTH_TetR"/>
</dbReference>
<dbReference type="Pfam" id="PF00440">
    <property type="entry name" value="TetR_N"/>
    <property type="match status" value="1"/>
</dbReference>
<dbReference type="AlphaFoldDB" id="A0A9Q3SYV9"/>
<dbReference type="Proteomes" id="UP000752647">
    <property type="component" value="Unassembled WGS sequence"/>
</dbReference>
<reference evidence="4" key="1">
    <citation type="submission" date="2021-05" db="EMBL/GenBank/DDBJ databases">
        <title>Pangenome of Leuconostoc gelidum warrants species status for Leuconostoc gelidum subsp. gasicomitatum.</title>
        <authorList>
            <person name="Johansson P."/>
            <person name="Sade E."/>
            <person name="Hultman J."/>
            <person name="Auvinen P."/>
            <person name="Bjorkroth J."/>
        </authorList>
    </citation>
    <scope>NUCLEOTIDE SEQUENCE</scope>
    <source>
        <strain evidence="4">A.21.4</strain>
    </source>
</reference>
<sequence length="174" mass="20631">MKNTKSLILDTTKQWIREKDYREISLRTLTNSIGITTGAFYKHFNNKEDLYYQVSILLSKQLTEQLNIDFTADPTSELLNIAERICLLFKNEPYLMDFIMLNPSNNYNNQNFEFLDAVNNLILRVNRTESVRNNKELFIQLWSFIQGYGALIKNKIIIYDRELVKNTLYKLLEK</sequence>
<name>A0A9Q3SYV9_9LACO</name>
<keyword evidence="1 2" id="KW-0238">DNA-binding</keyword>
<dbReference type="PRINTS" id="PR00455">
    <property type="entry name" value="HTHTETR"/>
</dbReference>
<dbReference type="SUPFAM" id="SSF46689">
    <property type="entry name" value="Homeodomain-like"/>
    <property type="match status" value="1"/>
</dbReference>
<dbReference type="PANTHER" id="PTHR43479:SF11">
    <property type="entry name" value="ACREF_ENVCD OPERON REPRESSOR-RELATED"/>
    <property type="match status" value="1"/>
</dbReference>
<dbReference type="EMBL" id="JAHBFI010000018">
    <property type="protein sequence ID" value="MBZ5962892.1"/>
    <property type="molecule type" value="Genomic_DNA"/>
</dbReference>